<proteinExistence type="predicted"/>
<protein>
    <submittedName>
        <fullName evidence="1">Uncharacterized protein</fullName>
    </submittedName>
</protein>
<evidence type="ECO:0000313" key="1">
    <source>
        <dbReference type="EMBL" id="MQL83779.1"/>
    </source>
</evidence>
<comment type="caution">
    <text evidence="1">The sequence shown here is derived from an EMBL/GenBank/DDBJ whole genome shotgun (WGS) entry which is preliminary data.</text>
</comment>
<name>A0A843UVS2_COLES</name>
<gene>
    <name evidence="1" type="ORF">Taro_016265</name>
</gene>
<dbReference type="EMBL" id="NMUH01000717">
    <property type="protein sequence ID" value="MQL83779.1"/>
    <property type="molecule type" value="Genomic_DNA"/>
</dbReference>
<sequence>METACASSPPLLITWYLTLMPAGIKSRHFGKCPLSPKLVLTATPWCRILALGCQSLGFPIHSLRSSTSTKGGFDVLEVEDGARRGVVVLVHAAVSDVLVFPGSVLEPILEKQLRMPRVQRLHRPCKRTMPREEGEVVKDVPPLPQLWIALRGFSSPRGNLLGKASLSVKRAVGESKKNAPTRIQSAQKI</sequence>
<organism evidence="1 2">
    <name type="scientific">Colocasia esculenta</name>
    <name type="common">Wild taro</name>
    <name type="synonym">Arum esculentum</name>
    <dbReference type="NCBI Taxonomy" id="4460"/>
    <lineage>
        <taxon>Eukaryota</taxon>
        <taxon>Viridiplantae</taxon>
        <taxon>Streptophyta</taxon>
        <taxon>Embryophyta</taxon>
        <taxon>Tracheophyta</taxon>
        <taxon>Spermatophyta</taxon>
        <taxon>Magnoliopsida</taxon>
        <taxon>Liliopsida</taxon>
        <taxon>Araceae</taxon>
        <taxon>Aroideae</taxon>
        <taxon>Colocasieae</taxon>
        <taxon>Colocasia</taxon>
    </lineage>
</organism>
<dbReference type="Proteomes" id="UP000652761">
    <property type="component" value="Unassembled WGS sequence"/>
</dbReference>
<reference evidence="1" key="1">
    <citation type="submission" date="2017-07" db="EMBL/GenBank/DDBJ databases">
        <title>Taro Niue Genome Assembly and Annotation.</title>
        <authorList>
            <person name="Atibalentja N."/>
            <person name="Keating K."/>
            <person name="Fields C.J."/>
        </authorList>
    </citation>
    <scope>NUCLEOTIDE SEQUENCE</scope>
    <source>
        <strain evidence="1">Niue_2</strain>
        <tissue evidence="1">Leaf</tissue>
    </source>
</reference>
<dbReference type="AlphaFoldDB" id="A0A843UVS2"/>
<keyword evidence="2" id="KW-1185">Reference proteome</keyword>
<accession>A0A843UVS2</accession>
<evidence type="ECO:0000313" key="2">
    <source>
        <dbReference type="Proteomes" id="UP000652761"/>
    </source>
</evidence>